<sequence>MTKKLKNTFITIRNALTLRNLLAILCAIALIAVIVKGFRIEAKIGQVRQADAYYEQNLRIQAEVAYAAARSNTVIRYREDHLAQRLTELAPITALREELLKSKSELLAASENKNFETFLAAYESYDRFRSKSVPEDFAAEYTELSERYELAKTVNEGFSAFRSDFEQALAANLDDNRYDDESAKWSLLGIPAVFFSPTDAQTDANAELLKTETLNALFQNYDQRKLKKMAAAGRYPDMLNEASSTLKAYESHDFGAPWVLHQAEETTDTVLRKDLDAQSYAVFSSHARAFGDFVSQANLKSETTTWIDARIEELMSRARSLVTDHRFEEAITLYRSLNAYRNTSEEVTQTQSAWTEAEPLRILQAEDSSLTYSLAISGKHRFGADLYVAALGDNGLLYFGTKTGDSTSVSTSASLLSGLDVQSLQIEDTLSATAAPVVVVQSGSSSRKAVYTALMLQLGSFRQLFQIEADGYTIADGGNTLRADNPANAEEDGQTAIYERSGAGGEFYFSSLEGGTLDIGASNPEQYPQEQVRTQLTVLSSDADQTLAQTGDGSSVLLRGVSNVTPGAYTVTGTFEGDYAEIEQESAYPSDTEVENATPESIPDPVAPDESGTDFPADEPSEEDPVASDDVNSSTLESTSSDVPAAPEAEASPESRKTFIRVPVFVVDQLNEEQ</sequence>
<feature type="compositionally biased region" description="Polar residues" evidence="1">
    <location>
        <begin position="630"/>
        <end position="642"/>
    </location>
</feature>
<proteinExistence type="predicted"/>
<feature type="compositionally biased region" description="Acidic residues" evidence="1">
    <location>
        <begin position="616"/>
        <end position="627"/>
    </location>
</feature>
<evidence type="ECO:0000313" key="2">
    <source>
        <dbReference type="EMBL" id="GGH82659.1"/>
    </source>
</evidence>
<dbReference type="RefSeq" id="WP_172245724.1">
    <property type="nucleotide sequence ID" value="NZ_BMDD01000004.1"/>
</dbReference>
<evidence type="ECO:0000313" key="3">
    <source>
        <dbReference type="Proteomes" id="UP000605427"/>
    </source>
</evidence>
<evidence type="ECO:0000256" key="1">
    <source>
        <dbReference type="SAM" id="MobiDB-lite"/>
    </source>
</evidence>
<feature type="region of interest" description="Disordered" evidence="1">
    <location>
        <begin position="586"/>
        <end position="659"/>
    </location>
</feature>
<dbReference type="Proteomes" id="UP000605427">
    <property type="component" value="Unassembled WGS sequence"/>
</dbReference>
<organism evidence="2 3">
    <name type="scientific">Saccharibacillus endophyticus</name>
    <dbReference type="NCBI Taxonomy" id="2060666"/>
    <lineage>
        <taxon>Bacteria</taxon>
        <taxon>Bacillati</taxon>
        <taxon>Bacillota</taxon>
        <taxon>Bacilli</taxon>
        <taxon>Bacillales</taxon>
        <taxon>Paenibacillaceae</taxon>
        <taxon>Saccharibacillus</taxon>
    </lineage>
</organism>
<keyword evidence="3" id="KW-1185">Reference proteome</keyword>
<comment type="caution">
    <text evidence="2">The sequence shown here is derived from an EMBL/GenBank/DDBJ whole genome shotgun (WGS) entry which is preliminary data.</text>
</comment>
<dbReference type="EMBL" id="BMDD01000004">
    <property type="protein sequence ID" value="GGH82659.1"/>
    <property type="molecule type" value="Genomic_DNA"/>
</dbReference>
<reference evidence="3" key="1">
    <citation type="journal article" date="2019" name="Int. J. Syst. Evol. Microbiol.">
        <title>The Global Catalogue of Microorganisms (GCM) 10K type strain sequencing project: providing services to taxonomists for standard genome sequencing and annotation.</title>
        <authorList>
            <consortium name="The Broad Institute Genomics Platform"/>
            <consortium name="The Broad Institute Genome Sequencing Center for Infectious Disease"/>
            <person name="Wu L."/>
            <person name="Ma J."/>
        </authorList>
    </citation>
    <scope>NUCLEOTIDE SEQUENCE [LARGE SCALE GENOMIC DNA]</scope>
    <source>
        <strain evidence="3">CCM 8702</strain>
    </source>
</reference>
<protein>
    <submittedName>
        <fullName evidence="2">Uncharacterized protein</fullName>
    </submittedName>
</protein>
<accession>A0ABQ1ZYR6</accession>
<name>A0ABQ1ZYR6_9BACL</name>
<gene>
    <name evidence="2" type="ORF">GCM10007362_34310</name>
</gene>